<dbReference type="Gene3D" id="2.60.40.4150">
    <property type="entry name" value="Type VI secretion system, lipoprotein SciN"/>
    <property type="match status" value="1"/>
</dbReference>
<dbReference type="STRING" id="351679.A9255_06535"/>
<dbReference type="PANTHER" id="PTHR37625:SF4">
    <property type="entry name" value="OUTER MEMBRANE LIPOPROTEIN"/>
    <property type="match status" value="1"/>
</dbReference>
<comment type="caution">
    <text evidence="1">The sequence shown here is derived from an EMBL/GenBank/DDBJ whole genome shotgun (WGS) entry which is preliminary data.</text>
</comment>
<dbReference type="AlphaFoldDB" id="A0A2G0Q1Y8"/>
<sequence>MKTRLSTKIKMRRIVSINGLNLIIKWLSVILLFLSLGIFTGCSFSPEPIERKSLSYKLIFNALNNVNDAAPLKLHIVFLTSNTEFMSADFFSLQDNEQTTLGNKLVNDYPFFLFPYQNKYFFGEKAPPETRYIGIFAEYKQLNGKKWRISMPVSLPEPPAFYAFWASSPDELNICIQITANGLNFINKCN</sequence>
<gene>
    <name evidence="1" type="ORF">Xhom_04119</name>
</gene>
<organism evidence="1 2">
    <name type="scientific">Xenorhabdus hominickii</name>
    <dbReference type="NCBI Taxonomy" id="351679"/>
    <lineage>
        <taxon>Bacteria</taxon>
        <taxon>Pseudomonadati</taxon>
        <taxon>Pseudomonadota</taxon>
        <taxon>Gammaproteobacteria</taxon>
        <taxon>Enterobacterales</taxon>
        <taxon>Morganellaceae</taxon>
        <taxon>Xenorhabdus</taxon>
    </lineage>
</organism>
<reference evidence="1 2" key="1">
    <citation type="journal article" date="2017" name="Nat. Microbiol.">
        <title>Natural product diversity associated with the nematode symbionts Photorhabdus and Xenorhabdus.</title>
        <authorList>
            <person name="Tobias N.J."/>
            <person name="Wolff H."/>
            <person name="Djahanschiri B."/>
            <person name="Grundmann F."/>
            <person name="Kronenwerth M."/>
            <person name="Shi Y.M."/>
            <person name="Simonyi S."/>
            <person name="Grun P."/>
            <person name="Shapiro-Ilan D."/>
            <person name="Pidot S.J."/>
            <person name="Stinear T.P."/>
            <person name="Ebersberger I."/>
            <person name="Bode H.B."/>
        </authorList>
    </citation>
    <scope>NUCLEOTIDE SEQUENCE [LARGE SCALE GENOMIC DNA]</scope>
    <source>
        <strain evidence="1 2">DSM 17903</strain>
    </source>
</reference>
<dbReference type="InterPro" id="IPR017734">
    <property type="entry name" value="T6SS_SciN"/>
</dbReference>
<evidence type="ECO:0000313" key="2">
    <source>
        <dbReference type="Proteomes" id="UP000225433"/>
    </source>
</evidence>
<dbReference type="PANTHER" id="PTHR37625">
    <property type="entry name" value="OUTER MEMBRANE LIPOPROTEIN-RELATED"/>
    <property type="match status" value="1"/>
</dbReference>
<name>A0A2G0Q1Y8_XENHO</name>
<dbReference type="Proteomes" id="UP000225433">
    <property type="component" value="Unassembled WGS sequence"/>
</dbReference>
<accession>A0A2G0Q1Y8</accession>
<dbReference type="EMBL" id="NJAI01000007">
    <property type="protein sequence ID" value="PHM53225.1"/>
    <property type="molecule type" value="Genomic_DNA"/>
</dbReference>
<dbReference type="RefSeq" id="WP_232326303.1">
    <property type="nucleotide sequence ID" value="NZ_CAWNQJ010000101.1"/>
</dbReference>
<dbReference type="Pfam" id="PF12790">
    <property type="entry name" value="T6SS-SciN"/>
    <property type="match status" value="1"/>
</dbReference>
<proteinExistence type="predicted"/>
<keyword evidence="1" id="KW-0449">Lipoprotein</keyword>
<dbReference type="NCBIfam" id="TIGR03352">
    <property type="entry name" value="VI_chp_3"/>
    <property type="match status" value="1"/>
</dbReference>
<protein>
    <submittedName>
        <fullName evidence="1">Outer membrane lipoprotein</fullName>
    </submittedName>
</protein>
<dbReference type="InterPro" id="IPR038706">
    <property type="entry name" value="Type_VI_SciN-like_sf"/>
</dbReference>
<evidence type="ECO:0000313" key="1">
    <source>
        <dbReference type="EMBL" id="PHM53225.1"/>
    </source>
</evidence>